<protein>
    <submittedName>
        <fullName evidence="1">Addiction module protein</fullName>
    </submittedName>
</protein>
<proteinExistence type="predicted"/>
<dbReference type="Proteomes" id="UP001207930">
    <property type="component" value="Unassembled WGS sequence"/>
</dbReference>
<evidence type="ECO:0000313" key="1">
    <source>
        <dbReference type="EMBL" id="MCW1885926.1"/>
    </source>
</evidence>
<gene>
    <name evidence="1" type="ORF">OKA04_14400</name>
</gene>
<name>A0ABT3FQR5_9BACT</name>
<keyword evidence="2" id="KW-1185">Reference proteome</keyword>
<reference evidence="1 2" key="1">
    <citation type="submission" date="2022-10" db="EMBL/GenBank/DDBJ databases">
        <title>Luteolibacter flavescens strain MCCC 1K03193, whole genome shotgun sequencing project.</title>
        <authorList>
            <person name="Zhao G."/>
            <person name="Shen L."/>
        </authorList>
    </citation>
    <scope>NUCLEOTIDE SEQUENCE [LARGE SCALE GENOMIC DNA]</scope>
    <source>
        <strain evidence="1 2">MCCC 1K03193</strain>
    </source>
</reference>
<dbReference type="Pfam" id="PF09720">
    <property type="entry name" value="Unstab_antitox"/>
    <property type="match status" value="1"/>
</dbReference>
<evidence type="ECO:0000313" key="2">
    <source>
        <dbReference type="Proteomes" id="UP001207930"/>
    </source>
</evidence>
<accession>A0ABT3FQR5</accession>
<sequence length="75" mass="8592">MDALTLEEEALKLPPLARIRLADLLYTSLEVEADRDWKRKAQDECDSRWEAYKRGEIAAVDAAEAIKTLQARFGR</sequence>
<dbReference type="EMBL" id="JAPDDS010000007">
    <property type="protein sequence ID" value="MCW1885926.1"/>
    <property type="molecule type" value="Genomic_DNA"/>
</dbReference>
<organism evidence="1 2">
    <name type="scientific">Luteolibacter flavescens</name>
    <dbReference type="NCBI Taxonomy" id="1859460"/>
    <lineage>
        <taxon>Bacteria</taxon>
        <taxon>Pseudomonadati</taxon>
        <taxon>Verrucomicrobiota</taxon>
        <taxon>Verrucomicrobiia</taxon>
        <taxon>Verrucomicrobiales</taxon>
        <taxon>Verrucomicrobiaceae</taxon>
        <taxon>Luteolibacter</taxon>
    </lineage>
</organism>
<comment type="caution">
    <text evidence="1">The sequence shown here is derived from an EMBL/GenBank/DDBJ whole genome shotgun (WGS) entry which is preliminary data.</text>
</comment>
<dbReference type="RefSeq" id="WP_264501883.1">
    <property type="nucleotide sequence ID" value="NZ_JAPDDS010000007.1"/>
</dbReference>
<dbReference type="InterPro" id="IPR013406">
    <property type="entry name" value="CHP02574_addiction_mod"/>
</dbReference>